<dbReference type="InterPro" id="IPR037066">
    <property type="entry name" value="Plug_dom_sf"/>
</dbReference>
<evidence type="ECO:0000256" key="6">
    <source>
        <dbReference type="ARBA" id="ARBA00023237"/>
    </source>
</evidence>
<dbReference type="Pfam" id="PF13715">
    <property type="entry name" value="CarbopepD_reg_2"/>
    <property type="match status" value="1"/>
</dbReference>
<keyword evidence="5 7" id="KW-0472">Membrane</keyword>
<dbReference type="EMBL" id="JAULBC010000002">
    <property type="protein sequence ID" value="MEX6686993.1"/>
    <property type="molecule type" value="Genomic_DNA"/>
</dbReference>
<dbReference type="SUPFAM" id="SSF49464">
    <property type="entry name" value="Carboxypeptidase regulatory domain-like"/>
    <property type="match status" value="1"/>
</dbReference>
<comment type="similarity">
    <text evidence="7">Belongs to the TonB-dependent receptor family.</text>
</comment>
<keyword evidence="11" id="KW-0675">Receptor</keyword>
<evidence type="ECO:0000256" key="5">
    <source>
        <dbReference type="ARBA" id="ARBA00023136"/>
    </source>
</evidence>
<keyword evidence="9" id="KW-0732">Signal</keyword>
<gene>
    <name evidence="11" type="ORF">QTN47_05785</name>
</gene>
<dbReference type="NCBIfam" id="TIGR04056">
    <property type="entry name" value="OMP_RagA_SusC"/>
    <property type="match status" value="1"/>
</dbReference>
<keyword evidence="3 7" id="KW-1134">Transmembrane beta strand</keyword>
<evidence type="ECO:0000256" key="8">
    <source>
        <dbReference type="SAM" id="MobiDB-lite"/>
    </source>
</evidence>
<dbReference type="Gene3D" id="2.170.130.10">
    <property type="entry name" value="TonB-dependent receptor, plug domain"/>
    <property type="match status" value="1"/>
</dbReference>
<dbReference type="Pfam" id="PF07715">
    <property type="entry name" value="Plug"/>
    <property type="match status" value="1"/>
</dbReference>
<proteinExistence type="inferred from homology"/>
<keyword evidence="12" id="KW-1185">Reference proteome</keyword>
<dbReference type="InterPro" id="IPR023997">
    <property type="entry name" value="TonB-dep_OMP_SusC/RagA_CS"/>
</dbReference>
<evidence type="ECO:0000313" key="12">
    <source>
        <dbReference type="Proteomes" id="UP001560573"/>
    </source>
</evidence>
<dbReference type="InterPro" id="IPR008969">
    <property type="entry name" value="CarboxyPept-like_regulatory"/>
</dbReference>
<feature type="domain" description="TonB-dependent receptor plug" evidence="10">
    <location>
        <begin position="117"/>
        <end position="228"/>
    </location>
</feature>
<comment type="caution">
    <text evidence="11">The sequence shown here is derived from an EMBL/GenBank/DDBJ whole genome shotgun (WGS) entry which is preliminary data.</text>
</comment>
<evidence type="ECO:0000256" key="3">
    <source>
        <dbReference type="ARBA" id="ARBA00022452"/>
    </source>
</evidence>
<reference evidence="11 12" key="1">
    <citation type="submission" date="2023-07" db="EMBL/GenBank/DDBJ databases">
        <authorList>
            <person name="Lian W.-H."/>
        </authorList>
    </citation>
    <scope>NUCLEOTIDE SEQUENCE [LARGE SCALE GENOMIC DNA]</scope>
    <source>
        <strain evidence="11 12">SYSU DXS3180</strain>
    </source>
</reference>
<feature type="chain" id="PRO_5046632898" evidence="9">
    <location>
        <begin position="26"/>
        <end position="1084"/>
    </location>
</feature>
<dbReference type="Gene3D" id="2.40.170.20">
    <property type="entry name" value="TonB-dependent receptor, beta-barrel domain"/>
    <property type="match status" value="1"/>
</dbReference>
<feature type="region of interest" description="Disordered" evidence="8">
    <location>
        <begin position="837"/>
        <end position="856"/>
    </location>
</feature>
<dbReference type="NCBIfam" id="TIGR04057">
    <property type="entry name" value="SusC_RagA_signa"/>
    <property type="match status" value="1"/>
</dbReference>
<accession>A0ABV3ZAV5</accession>
<evidence type="ECO:0000256" key="4">
    <source>
        <dbReference type="ARBA" id="ARBA00022692"/>
    </source>
</evidence>
<dbReference type="PROSITE" id="PS52016">
    <property type="entry name" value="TONB_DEPENDENT_REC_3"/>
    <property type="match status" value="1"/>
</dbReference>
<evidence type="ECO:0000256" key="1">
    <source>
        <dbReference type="ARBA" id="ARBA00004571"/>
    </source>
</evidence>
<evidence type="ECO:0000256" key="7">
    <source>
        <dbReference type="PROSITE-ProRule" id="PRU01360"/>
    </source>
</evidence>
<dbReference type="InterPro" id="IPR012910">
    <property type="entry name" value="Plug_dom"/>
</dbReference>
<dbReference type="InterPro" id="IPR023996">
    <property type="entry name" value="TonB-dep_OMP_SusC/RagA"/>
</dbReference>
<organism evidence="11 12">
    <name type="scientific">Danxiaibacter flavus</name>
    <dbReference type="NCBI Taxonomy" id="3049108"/>
    <lineage>
        <taxon>Bacteria</taxon>
        <taxon>Pseudomonadati</taxon>
        <taxon>Bacteroidota</taxon>
        <taxon>Chitinophagia</taxon>
        <taxon>Chitinophagales</taxon>
        <taxon>Chitinophagaceae</taxon>
        <taxon>Danxiaibacter</taxon>
    </lineage>
</organism>
<dbReference type="Proteomes" id="UP001560573">
    <property type="component" value="Unassembled WGS sequence"/>
</dbReference>
<sequence>MKQQSFLKKVLLTAFSACICCIAMAQSISGKVIDQNNTPLAGASVEVKNTTRGTATDEHGEFTINASHGNILVFSLIGYKTRHIAVTQDNIVVKLEHATIDSSLSDVVVVGYATQKKVNMTGSVAQITSKQIENRPTTNISSSLAGLAPGVSVYQGSGKPGSDGATIRIRGTGTLPRSDQTIPSSPLIIVDGIISTMDAVNPNDVASISILRDAASAAIYGSQGANGVVLITTKKGNKNKTTVTYNGLFSIAQPSNIIRPVTDYIRNMKLINEGYINLGQSPVFPESVMQTWTDAAKDPYGKTESGYPNYVVYPNTDWVSTIFEKNVVQNHNISVSGGNDKVTYLLSGGYLNNQGIMRHTGAERYQLRANVESKITDFLSIGTQTYGLMQSLGKANTDNAFNFLRATTPGLYPYYDGFYGLPSATQESLNANNILTYLDGTGGSDLTTRFNTTWYGILKLANGLTLEPRFNYQNKTQEIKSYPNVLYRRNFASTVPPDMSINTSTMTTQNNFNKEYSTTLEAVLRYTTQIGDHAIGALAGYNQYYYDYYFTNTSKKGLIDPTITTPASASVPETIDGNENDRSTVSWFGRVTYNYKQRYLFEVNLRRDASSRFGSNYRWGTFPSLSAGWRISEENFFERFKESISNLKLRASWGKLGSSNLGDYDWQALYSKVNYSFNNLVWPALAQTKIPNPNLRWEASTLTDIALEAAFLKSRLNVEIGYYNKLTTNILTVPTISMTMGTKTAPTANTASLLNRGVEAMINWRDKAGQVSYSIGGNFSYNYNTIKSYLGPLVEGWTTDATGKQVYTSNIGSVYNNGAVEGHMINELLVQQLYRGSGSHKNSDGSVNANGGPGDGMIRTPDDLQWVKDMMAAGYKFQPSNTIGKGQLYYGDFIYADNNKDSTYGNSYDRKWLGKSATPKFNFGLNLSASWKGFDLSMLWAGSAGMSYRWNTQGFNSSIVQNGYSVSDFAANNHYYYNDANPNDPANNISGKYPRLKNTSDPINTIANDFYVYDASYIKLKNLQFGYTLPAALIRKAYMSNVRAYISAENLLIITSYPGMDPEIGADVNYPTMKQFAFGLNVTF</sequence>
<keyword evidence="6 7" id="KW-0998">Cell outer membrane</keyword>
<evidence type="ECO:0000256" key="9">
    <source>
        <dbReference type="SAM" id="SignalP"/>
    </source>
</evidence>
<dbReference type="SUPFAM" id="SSF56935">
    <property type="entry name" value="Porins"/>
    <property type="match status" value="1"/>
</dbReference>
<dbReference type="InterPro" id="IPR036942">
    <property type="entry name" value="Beta-barrel_TonB_sf"/>
</dbReference>
<protein>
    <submittedName>
        <fullName evidence="11">TonB-dependent receptor</fullName>
    </submittedName>
</protein>
<name>A0ABV3ZAV5_9BACT</name>
<feature type="signal peptide" evidence="9">
    <location>
        <begin position="1"/>
        <end position="25"/>
    </location>
</feature>
<keyword evidence="4 7" id="KW-0812">Transmembrane</keyword>
<evidence type="ECO:0000259" key="10">
    <source>
        <dbReference type="Pfam" id="PF07715"/>
    </source>
</evidence>
<dbReference type="InterPro" id="IPR039426">
    <property type="entry name" value="TonB-dep_rcpt-like"/>
</dbReference>
<keyword evidence="2 7" id="KW-0813">Transport</keyword>
<dbReference type="Gene3D" id="2.60.40.1120">
    <property type="entry name" value="Carboxypeptidase-like, regulatory domain"/>
    <property type="match status" value="1"/>
</dbReference>
<comment type="subcellular location">
    <subcellularLocation>
        <location evidence="1 7">Cell outer membrane</location>
        <topology evidence="1 7">Multi-pass membrane protein</topology>
    </subcellularLocation>
</comment>
<evidence type="ECO:0000313" key="11">
    <source>
        <dbReference type="EMBL" id="MEX6686993.1"/>
    </source>
</evidence>
<evidence type="ECO:0000256" key="2">
    <source>
        <dbReference type="ARBA" id="ARBA00022448"/>
    </source>
</evidence>
<dbReference type="RefSeq" id="WP_369328396.1">
    <property type="nucleotide sequence ID" value="NZ_JAULBC010000002.1"/>
</dbReference>